<comment type="caution">
    <text evidence="1">The sequence shown here is derived from an EMBL/GenBank/DDBJ whole genome shotgun (WGS) entry which is preliminary data.</text>
</comment>
<accession>A0AAE0YRS3</accession>
<proteinExistence type="predicted"/>
<evidence type="ECO:0000313" key="1">
    <source>
        <dbReference type="EMBL" id="KAK3756079.1"/>
    </source>
</evidence>
<dbReference type="Proteomes" id="UP001283361">
    <property type="component" value="Unassembled WGS sequence"/>
</dbReference>
<protein>
    <submittedName>
        <fullName evidence="1">Uncharacterized protein</fullName>
    </submittedName>
</protein>
<organism evidence="1 2">
    <name type="scientific">Elysia crispata</name>
    <name type="common">lettuce slug</name>
    <dbReference type="NCBI Taxonomy" id="231223"/>
    <lineage>
        <taxon>Eukaryota</taxon>
        <taxon>Metazoa</taxon>
        <taxon>Spiralia</taxon>
        <taxon>Lophotrochozoa</taxon>
        <taxon>Mollusca</taxon>
        <taxon>Gastropoda</taxon>
        <taxon>Heterobranchia</taxon>
        <taxon>Euthyneura</taxon>
        <taxon>Panpulmonata</taxon>
        <taxon>Sacoglossa</taxon>
        <taxon>Placobranchoidea</taxon>
        <taxon>Plakobranchidae</taxon>
        <taxon>Elysia</taxon>
    </lineage>
</organism>
<evidence type="ECO:0000313" key="2">
    <source>
        <dbReference type="Proteomes" id="UP001283361"/>
    </source>
</evidence>
<gene>
    <name evidence="1" type="ORF">RRG08_034029</name>
</gene>
<dbReference type="EMBL" id="JAWDGP010005560">
    <property type="protein sequence ID" value="KAK3756079.1"/>
    <property type="molecule type" value="Genomic_DNA"/>
</dbReference>
<name>A0AAE0YRS3_9GAST</name>
<reference evidence="1" key="1">
    <citation type="journal article" date="2023" name="G3 (Bethesda)">
        <title>A reference genome for the long-term kleptoplast-retaining sea slug Elysia crispata morphotype clarki.</title>
        <authorList>
            <person name="Eastman K.E."/>
            <person name="Pendleton A.L."/>
            <person name="Shaikh M.A."/>
            <person name="Suttiyut T."/>
            <person name="Ogas R."/>
            <person name="Tomko P."/>
            <person name="Gavelis G."/>
            <person name="Widhalm J.R."/>
            <person name="Wisecaver J.H."/>
        </authorList>
    </citation>
    <scope>NUCLEOTIDE SEQUENCE</scope>
    <source>
        <strain evidence="1">ECLA1</strain>
    </source>
</reference>
<keyword evidence="2" id="KW-1185">Reference proteome</keyword>
<dbReference type="AlphaFoldDB" id="A0AAE0YRS3"/>
<sequence>MHLVLFILFKRSNDLCRFPKYEKDTDKGRREDKQRESSGLSSSFCVIPYYSIGFREISNRKIISLPPGLPGRGVF</sequence>